<reference evidence="1" key="1">
    <citation type="submission" date="2023-07" db="EMBL/GenBank/DDBJ databases">
        <title>Sorghum-associated microbial communities from plants grown in Nebraska, USA.</title>
        <authorList>
            <person name="Schachtman D."/>
        </authorList>
    </citation>
    <scope>NUCLEOTIDE SEQUENCE</scope>
    <source>
        <strain evidence="1">2697</strain>
    </source>
</reference>
<sequence length="332" mass="38220">MKERIAYLFMQYYTNRCTRKELEEFFQLIHTAKHDSEINELIKSTYDEIKKNNPSLTYIDEGGKLVLREPDWLQEAAGDPHEQPLKKRAQPVWIAAAACLLLIAFGAVGLWRLKRTTPEVAIVQKFTERAEHKFLLLNDSTQVWLNASSTINYPEHFDEKKREVYLNGEAYFDVKHADKVPFIIHTGDVTTVVLGTAFNVKAYEGQQHITVTVKRGKVQVMKSDKVVSTLIKGQEVKIDKKEIHQTDKAADNNHAGAWQYGYLSYEDESFADIISDMERVYNTEIIVMNPQLKQTLVTTSFNRDIGAKKALEILCRLTDAKLEFKNNQYLIK</sequence>
<protein>
    <submittedName>
        <fullName evidence="1">Ferric-dicitrate binding protein FerR (Iron transport regulator)</fullName>
    </submittedName>
</protein>
<dbReference type="Proteomes" id="UP001246858">
    <property type="component" value="Unassembled WGS sequence"/>
</dbReference>
<gene>
    <name evidence="1" type="ORF">J2X78_001803</name>
</gene>
<name>A0ACC6KVL3_9SPHI</name>
<evidence type="ECO:0000313" key="1">
    <source>
        <dbReference type="EMBL" id="MDR6783251.1"/>
    </source>
</evidence>
<organism evidence="1 2">
    <name type="scientific">Pedobacter africanus</name>
    <dbReference type="NCBI Taxonomy" id="151894"/>
    <lineage>
        <taxon>Bacteria</taxon>
        <taxon>Pseudomonadati</taxon>
        <taxon>Bacteroidota</taxon>
        <taxon>Sphingobacteriia</taxon>
        <taxon>Sphingobacteriales</taxon>
        <taxon>Sphingobacteriaceae</taxon>
        <taxon>Pedobacter</taxon>
    </lineage>
</organism>
<keyword evidence="2" id="KW-1185">Reference proteome</keyword>
<accession>A0ACC6KVL3</accession>
<evidence type="ECO:0000313" key="2">
    <source>
        <dbReference type="Proteomes" id="UP001246858"/>
    </source>
</evidence>
<dbReference type="EMBL" id="JAVDTF010000001">
    <property type="protein sequence ID" value="MDR6783251.1"/>
    <property type="molecule type" value="Genomic_DNA"/>
</dbReference>
<comment type="caution">
    <text evidence="1">The sequence shown here is derived from an EMBL/GenBank/DDBJ whole genome shotgun (WGS) entry which is preliminary data.</text>
</comment>
<proteinExistence type="predicted"/>